<feature type="transmembrane region" description="Helical" evidence="6">
    <location>
        <begin position="685"/>
        <end position="702"/>
    </location>
</feature>
<dbReference type="InterPro" id="IPR001752">
    <property type="entry name" value="Kinesin_motor_dom"/>
</dbReference>
<dbReference type="SUPFAM" id="SSF51045">
    <property type="entry name" value="WW domain"/>
    <property type="match status" value="1"/>
</dbReference>
<evidence type="ECO:0000256" key="3">
    <source>
        <dbReference type="PROSITE-ProRule" id="PRU00283"/>
    </source>
</evidence>
<dbReference type="SUPFAM" id="SSF52540">
    <property type="entry name" value="P-loop containing nucleoside triphosphate hydrolases"/>
    <property type="match status" value="1"/>
</dbReference>
<evidence type="ECO:0008006" key="11">
    <source>
        <dbReference type="Google" id="ProtNLM"/>
    </source>
</evidence>
<evidence type="ECO:0000313" key="10">
    <source>
        <dbReference type="Proteomes" id="UP001165160"/>
    </source>
</evidence>
<gene>
    <name evidence="9" type="ORF">TrVE_jg8406</name>
</gene>
<dbReference type="InterPro" id="IPR036020">
    <property type="entry name" value="WW_dom_sf"/>
</dbReference>
<reference evidence="10" key="1">
    <citation type="journal article" date="2023" name="Commun. Biol.">
        <title>Genome analysis of Parmales, the sister group of diatoms, reveals the evolutionary specialization of diatoms from phago-mixotrophs to photoautotrophs.</title>
        <authorList>
            <person name="Ban H."/>
            <person name="Sato S."/>
            <person name="Yoshikawa S."/>
            <person name="Yamada K."/>
            <person name="Nakamura Y."/>
            <person name="Ichinomiya M."/>
            <person name="Sato N."/>
            <person name="Blanc-Mathieu R."/>
            <person name="Endo H."/>
            <person name="Kuwata A."/>
            <person name="Ogata H."/>
        </authorList>
    </citation>
    <scope>NUCLEOTIDE SEQUENCE [LARGE SCALE GENOMIC DNA]</scope>
    <source>
        <strain evidence="10">NIES 3699</strain>
    </source>
</reference>
<dbReference type="PROSITE" id="PS50067">
    <property type="entry name" value="KINESIN_MOTOR_2"/>
    <property type="match status" value="1"/>
</dbReference>
<keyword evidence="10" id="KW-1185">Reference proteome</keyword>
<feature type="region of interest" description="Disordered" evidence="5">
    <location>
        <begin position="1737"/>
        <end position="1760"/>
    </location>
</feature>
<name>A0A9W7DMY1_9STRA</name>
<evidence type="ECO:0000256" key="2">
    <source>
        <dbReference type="ARBA" id="ARBA00022840"/>
    </source>
</evidence>
<feature type="coiled-coil region" evidence="4">
    <location>
        <begin position="2100"/>
        <end position="2141"/>
    </location>
</feature>
<dbReference type="PRINTS" id="PR00380">
    <property type="entry name" value="KINESINHEAVY"/>
</dbReference>
<feature type="region of interest" description="Disordered" evidence="5">
    <location>
        <begin position="541"/>
        <end position="565"/>
    </location>
</feature>
<feature type="region of interest" description="Disordered" evidence="5">
    <location>
        <begin position="1"/>
        <end position="45"/>
    </location>
</feature>
<dbReference type="PROSITE" id="PS00411">
    <property type="entry name" value="KINESIN_MOTOR_1"/>
    <property type="match status" value="1"/>
</dbReference>
<dbReference type="Pfam" id="PF00225">
    <property type="entry name" value="Kinesin"/>
    <property type="match status" value="1"/>
</dbReference>
<keyword evidence="6" id="KW-1133">Transmembrane helix</keyword>
<evidence type="ECO:0000313" key="9">
    <source>
        <dbReference type="EMBL" id="GMH49534.1"/>
    </source>
</evidence>
<evidence type="ECO:0000256" key="4">
    <source>
        <dbReference type="SAM" id="Coils"/>
    </source>
</evidence>
<feature type="coiled-coil region" evidence="4">
    <location>
        <begin position="1899"/>
        <end position="2064"/>
    </location>
</feature>
<keyword evidence="4" id="KW-0175">Coiled coil</keyword>
<dbReference type="PROSITE" id="PS50096">
    <property type="entry name" value="IQ"/>
    <property type="match status" value="1"/>
</dbReference>
<keyword evidence="2 3" id="KW-0067">ATP-binding</keyword>
<feature type="compositionally biased region" description="Polar residues" evidence="5">
    <location>
        <begin position="26"/>
        <end position="37"/>
    </location>
</feature>
<dbReference type="Gene3D" id="3.40.850.10">
    <property type="entry name" value="Kinesin motor domain"/>
    <property type="match status" value="1"/>
</dbReference>
<feature type="compositionally biased region" description="Pro residues" evidence="5">
    <location>
        <begin position="1"/>
        <end position="10"/>
    </location>
</feature>
<dbReference type="PANTHER" id="PTHR47972:SF16">
    <property type="entry name" value="KINESIN-LIKE PROTEIN"/>
    <property type="match status" value="1"/>
</dbReference>
<evidence type="ECO:0000256" key="6">
    <source>
        <dbReference type="SAM" id="Phobius"/>
    </source>
</evidence>
<feature type="binding site" evidence="3">
    <location>
        <begin position="2553"/>
        <end position="2560"/>
    </location>
    <ligand>
        <name>ATP</name>
        <dbReference type="ChEBI" id="CHEBI:30616"/>
    </ligand>
</feature>
<organism evidence="9 10">
    <name type="scientific">Triparma verrucosa</name>
    <dbReference type="NCBI Taxonomy" id="1606542"/>
    <lineage>
        <taxon>Eukaryota</taxon>
        <taxon>Sar</taxon>
        <taxon>Stramenopiles</taxon>
        <taxon>Ochrophyta</taxon>
        <taxon>Bolidophyceae</taxon>
        <taxon>Parmales</taxon>
        <taxon>Triparmaceae</taxon>
        <taxon>Triparma</taxon>
    </lineage>
</organism>
<dbReference type="GO" id="GO:0003777">
    <property type="term" value="F:microtubule motor activity"/>
    <property type="evidence" value="ECO:0007669"/>
    <property type="project" value="InterPro"/>
</dbReference>
<sequence length="2846" mass="321150">MSSLPPPSPSPDVESGVPSSPPPPSGQRNLLLNATNFSASSPSTSSASKLSIKEARAHAKSLVWRNGEASLSERKTNVKDMAGLGIGFQLYFRLLDKLFLLFLLLSVLSLPSFLANFSGVSTPLTDIDSLSFALFTLGNQGNCEKGRDSIFGNCNTIECDDSEKRCLLGAVWTVDDVANMLGGFEVIISFVLIWFVESLLVREVSYFKKTREKMVPSAARYTVMVKGLPPDVEVEEVKRFFSENYDLSRRHPSFPVLGLSEEGCNVISFWATFGVCEVVGLGHFIHSKVNLTHVILVEAGFGYFDGTVKDVMNVMVLTFISFCLGYMAKSVVSCYKVGAAVDRATPQEIYEARIKKMKEFMKEGKGKGDRRKVYAAPEENDTDLLAVGDIEDDISDPDPDNNLPKCPWEEFYDKINESYYYYNATSGESVWERPLEFFYNDPQEQDDANANANAKTNNKKLQPLQVSLPVMKRRNHDPDNETHAYASEYVGKWLTEVSLIKNAGRVIRSFREKRSLLDQIEMQRQKVLKFTDLHSVHVKKDEEELEKSKNNPLSAPPSKASTFEKKKNKAWKDLQDLHTKMEDLQWGISNGTNPKHIAESCGAFVTFEHEESKIRCLDDYRFCKSYLVRHFQPSHLRFKRTNYLTGEEEEYKLLVVRAPEPSELMWENLEYAHNTKMFARFKSNMLTFGLLLAAFVMIFVAYQQKAIFEKNLLNFDFCTEELPSIFWGSHENLPEDLTLVRDRSKDNGAGGCPKNYYHLTFANKTIAEKTETQSLPDLFVPANATHSASHMSRAKFENNTGLQLCDGTCHPKSGAEDSCPVLATGISSYSCEDYSCSLYTPTYPAACYCYQRMGQEIALNGYGYETYSKLEEEEGDLCYSIFTEYVLARSFAAGATGVIVVVNFVLKELIPKFTANEHHSSSTGEVIGVFMKISIAQIVNTAVSTIAANAKLAWSSSVNPAYDSEIEDNKHADFTKKWYATVGVSLTLTMFVNALSPHLAQLAGWFVAPLARAWKRRKVVNQKQLNELYEGTRFRMETRFAFIVTTVFVTLLFSAGLPILLPFAAFTLVMTKQFDRYTLLRTTPQPPAYDHRLITAFRSIMKIAVICHICVAIYMLGNANILSTDTVDVLGEARKRRGLSEGETASSLYSRIFQTHVFPLLSVGAVYVGGSVMLKLFNPELIKQAFNIVITGKPPPTRYYAPGYNSTFHSLLTEDQEKQVREKGDLSEVEKAKGYRLNKNNKHLVNRVDKDGNLLLTWEVAKADGLLHTYNMEMNVNYSGEVNFLNSFLATFGGGLATKVSADSTTGKIDFDEHERQMRNMQANMLSKVQVADAMVEKAKEDVRVKVGALVANKWMNKIEMKKQMVTRDAVLDQIKENRGKSVLKAFKFNLAMARLRREKEVVEGELGRYLVERAMESIIDEVVLRGEAEGDGEEEGKKGRVGLLEKMVSAKGQDLEKYKAMYDNERKKREGSAAISKLKIAAVKEAARVRSEAGKVVWSLVERCVGLNEEKKVEKVVEKVEVVKYVTRGGTVVGEDRAVTEARLMAREVVAGVIFGVVGGIVRDSKTTKEKGHDAPQTPRRIVVNMPQIIVSPPLVRSFNTPATPAPPSPPEEIIKAVMEYMVSNVEVTEYKRQVDYIQASVMFEKEVRKQMRREEKLRLQKEAEERERALLAHTLPSDFFGANFSPVDFYVRSQEDLDRAEVALVLKDMVSEVVENLENLELRASLKVLEEKVNDSVPKNSPIKSPSESTEGSPRGGAPEGFTASLLIAAGAIDEESIDEESVKFKARLVEELGKRRKIVLIQRAARGWLARRNEAARIIARVTRSRRVRLLQQKVVLSAKKEQQLAEELEKVKLESVKKSIDFEGMLEEKAESVKAIEQEWKERVGGLERDFFEKELELNEKLKAATELLEQKELKEQHEKLKQEKLAKEKHVLEGLLSAAEEEDELESKVEAIKQATKIELAEARASLEEEKTRLEEEMAKRLKGVEEEAKRKVEDVERDKRRVEEEARMKVEEVERDKRRVEEEARMKVEKSEEVEKKRAETEKRLDETLNILQKKESDLFSKIKEVNETNTLLIDVQKNLSDKEAVTKELRGGVKESIEEAATLKMKLNEAELRLSEMKGRSDELEARVESMKVNSDLKGTFDLLTQQLAAANSERESILSERMKDQEKGRSEIETEIMEQRKEMERVRKKDQEKMDEKVAELMRVVEELQKDKEKEAEIVRVAKAEALEKEKENEEQGPAMVVEDSFGEFNNVSVNMVDSSVVEEREREIEALQGEVERMKAVMQGHSDTEAQLKKALRRIISMKQKSTQAKGFYEHKIKEAAEEKERTVEELEGVLGEKQEVEMELKAAQEVVMGMEQEADENKAKFTRVLTEIKDREVKVTAARREAERLRKEIEAMKKKEEEKKGDVERQLARLRRQIKEGHGLANQLENKEEVIQDLKLELQREQLARKTAYNTLQDMQGKIRVIVRCRPLVASEREKGSRGIVKLADEVSLQIMGDKGKALEFAFDGVLGSKISQEGVFEKAKGMIGSVIDGFNATIFAYGQTGSGKTYSMAGAAGGGGEEEGIIPRSARELFSMLEARSEFYDYSVSCYFVELYVNKLNDLFLSVTNDKPIHHQPDKLEVKLDASRMVYVKNATVKEIEDSGDLINAWAGGEQLRNVTSTNMNDRSSRSHSVLSVIVETKSKTTGATTRAKLSLIDLAGSERVKKSGVHGVGMQEAQSINKSLTCLSDVISALSNESKFVPYRNNKLTQLMQDSLGGNSKTMMLVAISPAEFNREETIMSLHYASRARLIKNKSVKGQGSIGSLEEVKRLRGIIEEMRREKREREEEEVKGPA</sequence>
<feature type="coiled-coil region" evidence="4">
    <location>
        <begin position="2270"/>
        <end position="2458"/>
    </location>
</feature>
<evidence type="ECO:0000259" key="7">
    <source>
        <dbReference type="PROSITE" id="PS50020"/>
    </source>
</evidence>
<dbReference type="CDD" id="cd00201">
    <property type="entry name" value="WW"/>
    <property type="match status" value="1"/>
</dbReference>
<feature type="domain" description="Kinesin motor" evidence="8">
    <location>
        <begin position="2472"/>
        <end position="2803"/>
    </location>
</feature>
<feature type="compositionally biased region" description="Polar residues" evidence="5">
    <location>
        <begin position="1739"/>
        <end position="1754"/>
    </location>
</feature>
<dbReference type="InterPro" id="IPR027417">
    <property type="entry name" value="P-loop_NTPase"/>
</dbReference>
<protein>
    <recommendedName>
        <fullName evidence="11">WW domain-containing protein</fullName>
    </recommendedName>
</protein>
<evidence type="ECO:0000256" key="1">
    <source>
        <dbReference type="ARBA" id="ARBA00022741"/>
    </source>
</evidence>
<keyword evidence="3" id="KW-0505">Motor protein</keyword>
<comment type="similarity">
    <text evidence="3">Belongs to the TRAFAC class myosin-kinesin ATPase superfamily. Kinesin family.</text>
</comment>
<evidence type="ECO:0000256" key="5">
    <source>
        <dbReference type="SAM" id="MobiDB-lite"/>
    </source>
</evidence>
<accession>A0A9W7DMY1</accession>
<dbReference type="InterPro" id="IPR001202">
    <property type="entry name" value="WW_dom"/>
</dbReference>
<dbReference type="Gene3D" id="2.20.70.10">
    <property type="match status" value="1"/>
</dbReference>
<keyword evidence="6" id="KW-0472">Membrane</keyword>
<dbReference type="Proteomes" id="UP001165160">
    <property type="component" value="Unassembled WGS sequence"/>
</dbReference>
<dbReference type="InterPro" id="IPR027640">
    <property type="entry name" value="Kinesin-like_fam"/>
</dbReference>
<evidence type="ECO:0000259" key="8">
    <source>
        <dbReference type="PROSITE" id="PS50067"/>
    </source>
</evidence>
<feature type="domain" description="WW" evidence="7">
    <location>
        <begin position="407"/>
        <end position="436"/>
    </location>
</feature>
<feature type="transmembrane region" description="Helical" evidence="6">
    <location>
        <begin position="886"/>
        <end position="906"/>
    </location>
</feature>
<feature type="transmembrane region" description="Helical" evidence="6">
    <location>
        <begin position="1099"/>
        <end position="1117"/>
    </location>
</feature>
<dbReference type="InterPro" id="IPR036961">
    <property type="entry name" value="Kinesin_motor_dom_sf"/>
</dbReference>
<feature type="coiled-coil region" evidence="4">
    <location>
        <begin position="2170"/>
        <end position="2233"/>
    </location>
</feature>
<keyword evidence="1 3" id="KW-0547">Nucleotide-binding</keyword>
<dbReference type="GO" id="GO:0008017">
    <property type="term" value="F:microtubule binding"/>
    <property type="evidence" value="ECO:0007669"/>
    <property type="project" value="InterPro"/>
</dbReference>
<dbReference type="GO" id="GO:0005524">
    <property type="term" value="F:ATP binding"/>
    <property type="evidence" value="ECO:0007669"/>
    <property type="project" value="UniProtKB-UniRule"/>
</dbReference>
<dbReference type="SMART" id="SM00129">
    <property type="entry name" value="KISc"/>
    <property type="match status" value="1"/>
</dbReference>
<dbReference type="SMART" id="SM00456">
    <property type="entry name" value="WW"/>
    <property type="match status" value="1"/>
</dbReference>
<dbReference type="PANTHER" id="PTHR47972">
    <property type="entry name" value="KINESIN-LIKE PROTEIN KLP-3"/>
    <property type="match status" value="1"/>
</dbReference>
<dbReference type="InterPro" id="IPR019821">
    <property type="entry name" value="Kinesin_motor_CS"/>
</dbReference>
<comment type="caution">
    <text evidence="9">The sequence shown here is derived from an EMBL/GenBank/DDBJ whole genome shotgun (WGS) entry which is preliminary data.</text>
</comment>
<dbReference type="PROSITE" id="PS50020">
    <property type="entry name" value="WW_DOMAIN_2"/>
    <property type="match status" value="1"/>
</dbReference>
<feature type="transmembrane region" description="Helical" evidence="6">
    <location>
        <begin position="98"/>
        <end position="117"/>
    </location>
</feature>
<keyword evidence="6" id="KW-0812">Transmembrane</keyword>
<proteinExistence type="inferred from homology"/>
<feature type="transmembrane region" description="Helical" evidence="6">
    <location>
        <begin position="181"/>
        <end position="201"/>
    </location>
</feature>
<dbReference type="GO" id="GO:0007018">
    <property type="term" value="P:microtubule-based movement"/>
    <property type="evidence" value="ECO:0007669"/>
    <property type="project" value="InterPro"/>
</dbReference>
<dbReference type="EMBL" id="BRXX01000598">
    <property type="protein sequence ID" value="GMH49534.1"/>
    <property type="molecule type" value="Genomic_DNA"/>
</dbReference>
<feature type="transmembrane region" description="Helical" evidence="6">
    <location>
        <begin position="1040"/>
        <end position="1069"/>
    </location>
</feature>